<dbReference type="InterPro" id="IPR029064">
    <property type="entry name" value="Ribosomal_eL30-like_sf"/>
</dbReference>
<dbReference type="Proteomes" id="UP000031972">
    <property type="component" value="Unassembled WGS sequence"/>
</dbReference>
<protein>
    <recommendedName>
        <fullName evidence="3">DUF1694 domain-containing protein</fullName>
    </recommendedName>
</protein>
<dbReference type="RefSeq" id="WP_041058435.1">
    <property type="nucleotide sequence ID" value="NZ_JXRR01000015.1"/>
</dbReference>
<dbReference type="SUPFAM" id="SSF160515">
    <property type="entry name" value="YueI-like"/>
    <property type="match status" value="1"/>
</dbReference>
<dbReference type="PIRSF" id="PIRSF034303">
    <property type="entry name" value="DUF1694"/>
    <property type="match status" value="1"/>
</dbReference>
<evidence type="ECO:0008006" key="3">
    <source>
        <dbReference type="Google" id="ProtNLM"/>
    </source>
</evidence>
<accession>A0A0C2VDN6</accession>
<dbReference type="AlphaFoldDB" id="A0A0C2VDN6"/>
<dbReference type="EMBL" id="JXRR01000015">
    <property type="protein sequence ID" value="KIL47022.1"/>
    <property type="molecule type" value="Genomic_DNA"/>
</dbReference>
<comment type="caution">
    <text evidence="1">The sequence shown here is derived from an EMBL/GenBank/DDBJ whole genome shotgun (WGS) entry which is preliminary data.</text>
</comment>
<name>A0A0C2VDN6_9BACL</name>
<keyword evidence="2" id="KW-1185">Reference proteome</keyword>
<dbReference type="OrthoDB" id="95278at2"/>
<dbReference type="Gene3D" id="3.30.1330.30">
    <property type="match status" value="1"/>
</dbReference>
<evidence type="ECO:0000313" key="1">
    <source>
        <dbReference type="EMBL" id="KIL47022.1"/>
    </source>
</evidence>
<sequence>MSKQQKSVDDYLQDGIYGAKETLPDERRKYLGTIRERIEFVLYQNQVREESVYPEIKQAAKENHDLKMFLNGNMNYRFYSKYIQLADEHKLPYTVVSNKEHNAEYGLVLAHSDAVEKADIEIPKRKNVKEKKEKPSFFKRLFG</sequence>
<reference evidence="1 2" key="1">
    <citation type="submission" date="2015-01" db="EMBL/GenBank/DDBJ databases">
        <title>Jeotgalibacillus campisalis genome sequencing.</title>
        <authorList>
            <person name="Goh K.M."/>
            <person name="Chan K.-G."/>
            <person name="Yaakop A.S."/>
            <person name="Ee R."/>
            <person name="Gan H.M."/>
            <person name="Chan C.S."/>
        </authorList>
    </citation>
    <scope>NUCLEOTIDE SEQUENCE [LARGE SCALE GENOMIC DNA]</scope>
    <source>
        <strain evidence="1 2">SF-57</strain>
    </source>
</reference>
<proteinExistence type="predicted"/>
<organism evidence="1 2">
    <name type="scientific">Jeotgalibacillus campisalis</name>
    <dbReference type="NCBI Taxonomy" id="220754"/>
    <lineage>
        <taxon>Bacteria</taxon>
        <taxon>Bacillati</taxon>
        <taxon>Bacillota</taxon>
        <taxon>Bacilli</taxon>
        <taxon>Bacillales</taxon>
        <taxon>Caryophanaceae</taxon>
        <taxon>Jeotgalibacillus</taxon>
    </lineage>
</organism>
<dbReference type="Pfam" id="PF07997">
    <property type="entry name" value="DUF1694"/>
    <property type="match status" value="1"/>
</dbReference>
<dbReference type="InterPro" id="IPR012543">
    <property type="entry name" value="DUF1694"/>
</dbReference>
<evidence type="ECO:0000313" key="2">
    <source>
        <dbReference type="Proteomes" id="UP000031972"/>
    </source>
</evidence>
<dbReference type="PATRIC" id="fig|220754.4.peg.2360"/>
<gene>
    <name evidence="1" type="ORF">KR50_23440</name>
</gene>